<feature type="transmembrane region" description="Helical" evidence="1">
    <location>
        <begin position="49"/>
        <end position="68"/>
    </location>
</feature>
<dbReference type="Proteomes" id="UP000623608">
    <property type="component" value="Unassembled WGS sequence"/>
</dbReference>
<keyword evidence="1" id="KW-1133">Transmembrane helix</keyword>
<evidence type="ECO:0000313" key="2">
    <source>
        <dbReference type="EMBL" id="GIF22981.1"/>
    </source>
</evidence>
<comment type="caution">
    <text evidence="2">The sequence shown here is derived from an EMBL/GenBank/DDBJ whole genome shotgun (WGS) entry which is preliminary data.</text>
</comment>
<dbReference type="RefSeq" id="WP_203810900.1">
    <property type="nucleotide sequence ID" value="NZ_BOMY01000037.1"/>
</dbReference>
<protein>
    <submittedName>
        <fullName evidence="2">Uncharacterized protein</fullName>
    </submittedName>
</protein>
<keyword evidence="1" id="KW-0812">Transmembrane</keyword>
<sequence>MEIAAAVAWFGALGLVVAGLVVVALKVVQPEEVPGYVRVRIRWWTAHNPAFMVGSAVLGAVGLVGLVVF</sequence>
<dbReference type="EMBL" id="BOMY01000037">
    <property type="protein sequence ID" value="GIF22981.1"/>
    <property type="molecule type" value="Genomic_DNA"/>
</dbReference>
<feature type="transmembrane region" description="Helical" evidence="1">
    <location>
        <begin position="6"/>
        <end position="28"/>
    </location>
</feature>
<accession>A0A919NQ17</accession>
<dbReference type="AlphaFoldDB" id="A0A919NQ17"/>
<keyword evidence="1" id="KW-0472">Membrane</keyword>
<keyword evidence="3" id="KW-1185">Reference proteome</keyword>
<evidence type="ECO:0000256" key="1">
    <source>
        <dbReference type="SAM" id="Phobius"/>
    </source>
</evidence>
<evidence type="ECO:0000313" key="3">
    <source>
        <dbReference type="Proteomes" id="UP000623608"/>
    </source>
</evidence>
<gene>
    <name evidence="2" type="ORF">Ate02nite_57110</name>
</gene>
<name>A0A919NQ17_9ACTN</name>
<proteinExistence type="predicted"/>
<reference evidence="2" key="1">
    <citation type="submission" date="2021-01" db="EMBL/GenBank/DDBJ databases">
        <title>Whole genome shotgun sequence of Actinoplanes tereljensis NBRC 105297.</title>
        <authorList>
            <person name="Komaki H."/>
            <person name="Tamura T."/>
        </authorList>
    </citation>
    <scope>NUCLEOTIDE SEQUENCE</scope>
    <source>
        <strain evidence="2">NBRC 105297</strain>
    </source>
</reference>
<organism evidence="2 3">
    <name type="scientific">Paractinoplanes tereljensis</name>
    <dbReference type="NCBI Taxonomy" id="571912"/>
    <lineage>
        <taxon>Bacteria</taxon>
        <taxon>Bacillati</taxon>
        <taxon>Actinomycetota</taxon>
        <taxon>Actinomycetes</taxon>
        <taxon>Micromonosporales</taxon>
        <taxon>Micromonosporaceae</taxon>
        <taxon>Paractinoplanes</taxon>
    </lineage>
</organism>